<dbReference type="OrthoDB" id="9771966at2"/>
<dbReference type="Pfam" id="PF01663">
    <property type="entry name" value="Phosphodiest"/>
    <property type="match status" value="1"/>
</dbReference>
<accession>A0A1G8KJE7</accession>
<dbReference type="InterPro" id="IPR002591">
    <property type="entry name" value="Phosphodiest/P_Trfase"/>
</dbReference>
<evidence type="ECO:0000313" key="2">
    <source>
        <dbReference type="Proteomes" id="UP000183263"/>
    </source>
</evidence>
<organism evidence="1 2">
    <name type="scientific">Rhodococcus triatomae</name>
    <dbReference type="NCBI Taxonomy" id="300028"/>
    <lineage>
        <taxon>Bacteria</taxon>
        <taxon>Bacillati</taxon>
        <taxon>Actinomycetota</taxon>
        <taxon>Actinomycetes</taxon>
        <taxon>Mycobacteriales</taxon>
        <taxon>Nocardiaceae</taxon>
        <taxon>Rhodococcus</taxon>
    </lineage>
</organism>
<dbReference type="EMBL" id="FNDN01000007">
    <property type="protein sequence ID" value="SDI43020.1"/>
    <property type="molecule type" value="Genomic_DNA"/>
</dbReference>
<dbReference type="PROSITE" id="PS51318">
    <property type="entry name" value="TAT"/>
    <property type="match status" value="1"/>
</dbReference>
<dbReference type="InterPro" id="IPR017850">
    <property type="entry name" value="Alkaline_phosphatase_core_sf"/>
</dbReference>
<keyword evidence="2" id="KW-1185">Reference proteome</keyword>
<dbReference type="PANTHER" id="PTHR10151">
    <property type="entry name" value="ECTONUCLEOTIDE PYROPHOSPHATASE/PHOSPHODIESTERASE"/>
    <property type="match status" value="1"/>
</dbReference>
<protein>
    <submittedName>
        <fullName evidence="1">Predicted pyrophosphatase or phosphodiesterase, AlkP superfamily</fullName>
    </submittedName>
</protein>
<dbReference type="AlphaFoldDB" id="A0A1G8KJE7"/>
<dbReference type="Proteomes" id="UP000183263">
    <property type="component" value="Unassembled WGS sequence"/>
</dbReference>
<gene>
    <name evidence="1" type="ORF">SAMN05444695_107149</name>
</gene>
<evidence type="ECO:0000313" key="1">
    <source>
        <dbReference type="EMBL" id="SDI43020.1"/>
    </source>
</evidence>
<dbReference type="GO" id="GO:0016787">
    <property type="term" value="F:hydrolase activity"/>
    <property type="evidence" value="ECO:0007669"/>
    <property type="project" value="UniProtKB-ARBA"/>
</dbReference>
<dbReference type="InterPro" id="IPR006311">
    <property type="entry name" value="TAT_signal"/>
</dbReference>
<dbReference type="RefSeq" id="WP_072738154.1">
    <property type="nucleotide sequence ID" value="NZ_CP048813.1"/>
</dbReference>
<proteinExistence type="predicted"/>
<dbReference type="PANTHER" id="PTHR10151:SF120">
    <property type="entry name" value="BIS(5'-ADENOSYL)-TRIPHOSPHATASE"/>
    <property type="match status" value="1"/>
</dbReference>
<dbReference type="SUPFAM" id="SSF53649">
    <property type="entry name" value="Alkaline phosphatase-like"/>
    <property type="match status" value="1"/>
</dbReference>
<reference evidence="1 2" key="1">
    <citation type="submission" date="2016-10" db="EMBL/GenBank/DDBJ databases">
        <authorList>
            <person name="de Groot N.N."/>
        </authorList>
    </citation>
    <scope>NUCLEOTIDE SEQUENCE [LARGE SCALE GENOMIC DNA]</scope>
    <source>
        <strain evidence="1 2">DSM 44892</strain>
    </source>
</reference>
<sequence length="431" mass="45762">MSGRPGTAAREGFRRRTFLAGGAAVGAAATGLALPRIAGAGQPTDPAADLDVYVIVVDGMRPDELRADLAPALTALAEGGTRYSSAEAIDVAETLPNHTAMMSGVWPDRSGVPTNKIFDRELGGTRDLDRPDDLWGTTVLDRVRTELGLTTASVLSKRYLHGLFGDRASVVWDPAPLIPGTEHAPDQFTVDALLRIVDEHRPRLTFVNLGDVDRVGHLDFSGPSARIARTAAVRNADAQVHRFVTHLRERGWWERSAVIVLADHSMDWSVPTEIVSLSRAFEADPLLAGRVEIAQNGGAETVYHTGEPDGRDAAIARILEIANGTVGVQSATPVADTRLGPRAGDVVLECSPGWRFSDPHVVSNPIPGNHGHGVTLPIPFFVAGGHPALASGVVVDEPVLTMDVAPTVAALFGLDSPEGGWDGRARLHALR</sequence>
<name>A0A1G8KJE7_9NOCA</name>
<dbReference type="Gene3D" id="3.40.720.10">
    <property type="entry name" value="Alkaline Phosphatase, subunit A"/>
    <property type="match status" value="1"/>
</dbReference>